<name>A0A518IGZ7_9PLAN</name>
<evidence type="ECO:0000259" key="1">
    <source>
        <dbReference type="Pfam" id="PF00364"/>
    </source>
</evidence>
<gene>
    <name evidence="2" type="ORF">Enr17x_43910</name>
</gene>
<dbReference type="EMBL" id="CP037452">
    <property type="protein sequence ID" value="QDV52330.1"/>
    <property type="molecule type" value="Genomic_DNA"/>
</dbReference>
<dbReference type="SUPFAM" id="SSF51230">
    <property type="entry name" value="Single hybrid motif"/>
    <property type="match status" value="1"/>
</dbReference>
<dbReference type="CDD" id="cd06849">
    <property type="entry name" value="lipoyl_domain"/>
    <property type="match status" value="1"/>
</dbReference>
<dbReference type="InterPro" id="IPR011053">
    <property type="entry name" value="Single_hybrid_motif"/>
</dbReference>
<dbReference type="Proteomes" id="UP000318313">
    <property type="component" value="Chromosome"/>
</dbReference>
<dbReference type="KEGG" id="gfm:Enr17x_43910"/>
<keyword evidence="3" id="KW-1185">Reference proteome</keyword>
<evidence type="ECO:0000313" key="2">
    <source>
        <dbReference type="EMBL" id="QDV52330.1"/>
    </source>
</evidence>
<dbReference type="OrthoDB" id="292232at2"/>
<proteinExistence type="predicted"/>
<feature type="domain" description="Lipoyl-binding" evidence="1">
    <location>
        <begin position="5"/>
        <end position="74"/>
    </location>
</feature>
<sequence length="88" mass="9400">MTTPIIVPALGTVNQRLTVSLWLTRVGEQVSAGDRVVELLMPGVTFDIESPCTGTVIACECQPGTEVEEGTVLGWIDPAVTAESEQER</sequence>
<dbReference type="Gene3D" id="2.40.50.100">
    <property type="match status" value="1"/>
</dbReference>
<dbReference type="AlphaFoldDB" id="A0A518IGZ7"/>
<accession>A0A518IGZ7</accession>
<dbReference type="Pfam" id="PF00364">
    <property type="entry name" value="Biotin_lipoyl"/>
    <property type="match status" value="1"/>
</dbReference>
<dbReference type="RefSeq" id="WP_145311669.1">
    <property type="nucleotide sequence ID" value="NZ_CP037452.1"/>
</dbReference>
<dbReference type="InterPro" id="IPR000089">
    <property type="entry name" value="Biotin_lipoyl"/>
</dbReference>
<reference evidence="2 3" key="1">
    <citation type="submission" date="2019-03" db="EMBL/GenBank/DDBJ databases">
        <title>Deep-cultivation of Planctomycetes and their phenomic and genomic characterization uncovers novel biology.</title>
        <authorList>
            <person name="Wiegand S."/>
            <person name="Jogler M."/>
            <person name="Boedeker C."/>
            <person name="Pinto D."/>
            <person name="Vollmers J."/>
            <person name="Rivas-Marin E."/>
            <person name="Kohn T."/>
            <person name="Peeters S.H."/>
            <person name="Heuer A."/>
            <person name="Rast P."/>
            <person name="Oberbeckmann S."/>
            <person name="Bunk B."/>
            <person name="Jeske O."/>
            <person name="Meyerdierks A."/>
            <person name="Storesund J.E."/>
            <person name="Kallscheuer N."/>
            <person name="Luecker S."/>
            <person name="Lage O.M."/>
            <person name="Pohl T."/>
            <person name="Merkel B.J."/>
            <person name="Hornburger P."/>
            <person name="Mueller R.-W."/>
            <person name="Bruemmer F."/>
            <person name="Labrenz M."/>
            <person name="Spormann A.M."/>
            <person name="Op den Camp H."/>
            <person name="Overmann J."/>
            <person name="Amann R."/>
            <person name="Jetten M.S.M."/>
            <person name="Mascher T."/>
            <person name="Medema M.H."/>
            <person name="Devos D.P."/>
            <person name="Kaster A.-K."/>
            <person name="Ovreas L."/>
            <person name="Rohde M."/>
            <person name="Galperin M.Y."/>
            <person name="Jogler C."/>
        </authorList>
    </citation>
    <scope>NUCLEOTIDE SEQUENCE [LARGE SCALE GENOMIC DNA]</scope>
    <source>
        <strain evidence="2 3">Enr17</strain>
    </source>
</reference>
<organism evidence="2 3">
    <name type="scientific">Gimesia fumaroli</name>
    <dbReference type="NCBI Taxonomy" id="2527976"/>
    <lineage>
        <taxon>Bacteria</taxon>
        <taxon>Pseudomonadati</taxon>
        <taxon>Planctomycetota</taxon>
        <taxon>Planctomycetia</taxon>
        <taxon>Planctomycetales</taxon>
        <taxon>Planctomycetaceae</taxon>
        <taxon>Gimesia</taxon>
    </lineage>
</organism>
<protein>
    <submittedName>
        <fullName evidence="2">Branched-chain alpha-keto acid dehydrogenase subunit E2</fullName>
    </submittedName>
</protein>
<evidence type="ECO:0000313" key="3">
    <source>
        <dbReference type="Proteomes" id="UP000318313"/>
    </source>
</evidence>